<evidence type="ECO:0000259" key="6">
    <source>
        <dbReference type="Pfam" id="PF04932"/>
    </source>
</evidence>
<feature type="transmembrane region" description="Helical" evidence="5">
    <location>
        <begin position="199"/>
        <end position="231"/>
    </location>
</feature>
<feature type="transmembrane region" description="Helical" evidence="5">
    <location>
        <begin position="170"/>
        <end position="187"/>
    </location>
</feature>
<keyword evidence="2 5" id="KW-0812">Transmembrane</keyword>
<keyword evidence="9" id="KW-1185">Reference proteome</keyword>
<sequence length="441" mass="49384">MRDLILLALLPYLIYASFKRPYIGLALWFWSSLVPVSVWGYGLATTVKWNFLFAIVTMCSYLISKNKPSLQRSGLVFLVIVFFLHATVSTLFNIGYEAHVWREWEYLLKSCIFFIFVVLIVREKVHVDALMWACALSISARAAMDGVKFLLSGGGHSIYSITPTFNDNNLSALATLMCLPMLFYLFTQYKQFTFFKFGLLGLIFFNVLFVLGSDSRGGFLGLIVLSGYFFLKSNKKMPIAIVTLIVVVIGLQVVDDAWFERMETIKSANEDGSFMGRVISWKLAIILAVQNPVFGGGFDAASYGPTWSSLVSNFQMVSFIPSPAPSTVHVAHSIYFQVLGDLGFVGFGYYLALLFFTFRRFDQIKTLSQAEKWRTEIGRFMMLSIVAFATAGAALSAAYNEIFIMLVGLSVVLWIPGKIKRVSSGKNTPIDTKGRAGDRQF</sequence>
<feature type="transmembrane region" description="Helical" evidence="5">
    <location>
        <begin position="237"/>
        <end position="258"/>
    </location>
</feature>
<evidence type="ECO:0000256" key="3">
    <source>
        <dbReference type="ARBA" id="ARBA00022989"/>
    </source>
</evidence>
<dbReference type="RefSeq" id="WP_273639095.1">
    <property type="nucleotide sequence ID" value="NZ_JAQQXP010000001.1"/>
</dbReference>
<dbReference type="PANTHER" id="PTHR37422">
    <property type="entry name" value="TEICHURONIC ACID BIOSYNTHESIS PROTEIN TUAE"/>
    <property type="match status" value="1"/>
</dbReference>
<dbReference type="NCBIfam" id="TIGR03097">
    <property type="entry name" value="PEP_O_lig_1"/>
    <property type="match status" value="1"/>
</dbReference>
<comment type="caution">
    <text evidence="8">The sequence shown here is derived from an EMBL/GenBank/DDBJ whole genome shotgun (WGS) entry which is preliminary data.</text>
</comment>
<feature type="transmembrane region" description="Helical" evidence="5">
    <location>
        <begin position="106"/>
        <end position="122"/>
    </location>
</feature>
<reference evidence="8 9" key="1">
    <citation type="submission" date="2022-10" db="EMBL/GenBank/DDBJ databases">
        <title>Alteromonas sp. chi3 Genome sequencing.</title>
        <authorList>
            <person name="Park S."/>
        </authorList>
    </citation>
    <scope>NUCLEOTIDE SEQUENCE [LARGE SCALE GENOMIC DNA]</scope>
    <source>
        <strain evidence="9">chi3</strain>
    </source>
</reference>
<keyword evidence="3 5" id="KW-1133">Transmembrane helix</keyword>
<keyword evidence="8" id="KW-0436">Ligase</keyword>
<keyword evidence="4 5" id="KW-0472">Membrane</keyword>
<dbReference type="Pfam" id="PF04932">
    <property type="entry name" value="Wzy_C"/>
    <property type="match status" value="1"/>
</dbReference>
<proteinExistence type="predicted"/>
<accession>A0ABT5KZZ0</accession>
<evidence type="ECO:0000256" key="1">
    <source>
        <dbReference type="ARBA" id="ARBA00004141"/>
    </source>
</evidence>
<evidence type="ECO:0000256" key="2">
    <source>
        <dbReference type="ARBA" id="ARBA00022692"/>
    </source>
</evidence>
<name>A0ABT5KZZ0_9ALTE</name>
<dbReference type="PANTHER" id="PTHR37422:SF13">
    <property type="entry name" value="LIPOPOLYSACCHARIDE BIOSYNTHESIS PROTEIN PA4999-RELATED"/>
    <property type="match status" value="1"/>
</dbReference>
<evidence type="ECO:0000313" key="9">
    <source>
        <dbReference type="Proteomes" id="UP001218788"/>
    </source>
</evidence>
<dbReference type="InterPro" id="IPR045979">
    <property type="entry name" value="DUF5935"/>
</dbReference>
<feature type="transmembrane region" description="Helical" evidence="5">
    <location>
        <begin position="334"/>
        <end position="356"/>
    </location>
</feature>
<feature type="transmembrane region" description="Helical" evidence="5">
    <location>
        <begin position="279"/>
        <end position="298"/>
    </location>
</feature>
<dbReference type="EMBL" id="JAQQXP010000001">
    <property type="protein sequence ID" value="MDC8830335.1"/>
    <property type="molecule type" value="Genomic_DNA"/>
</dbReference>
<feature type="transmembrane region" description="Helical" evidence="5">
    <location>
        <begin position="377"/>
        <end position="396"/>
    </location>
</feature>
<feature type="domain" description="DUF5935" evidence="7">
    <location>
        <begin position="1"/>
        <end position="184"/>
    </location>
</feature>
<protein>
    <submittedName>
        <fullName evidence="8">O-glycosylation ligase, exosortase A system-associated</fullName>
    </submittedName>
</protein>
<dbReference type="InterPro" id="IPR017528">
    <property type="entry name" value="CHP03097O-antigen_lig-rel"/>
</dbReference>
<dbReference type="Proteomes" id="UP001218788">
    <property type="component" value="Unassembled WGS sequence"/>
</dbReference>
<dbReference type="Pfam" id="PF19358">
    <property type="entry name" value="DUF5935"/>
    <property type="match status" value="1"/>
</dbReference>
<evidence type="ECO:0000259" key="7">
    <source>
        <dbReference type="Pfam" id="PF19358"/>
    </source>
</evidence>
<evidence type="ECO:0000313" key="8">
    <source>
        <dbReference type="EMBL" id="MDC8830335.1"/>
    </source>
</evidence>
<feature type="transmembrane region" description="Helical" evidence="5">
    <location>
        <begin position="75"/>
        <end position="94"/>
    </location>
</feature>
<comment type="subcellular location">
    <subcellularLocation>
        <location evidence="1">Membrane</location>
        <topology evidence="1">Multi-pass membrane protein</topology>
    </subcellularLocation>
</comment>
<dbReference type="InterPro" id="IPR007016">
    <property type="entry name" value="O-antigen_ligase-rel_domated"/>
</dbReference>
<evidence type="ECO:0000256" key="5">
    <source>
        <dbReference type="SAM" id="Phobius"/>
    </source>
</evidence>
<gene>
    <name evidence="8" type="ORF">OIK42_06105</name>
</gene>
<evidence type="ECO:0000256" key="4">
    <source>
        <dbReference type="ARBA" id="ARBA00023136"/>
    </source>
</evidence>
<feature type="domain" description="O-antigen ligase-related" evidence="6">
    <location>
        <begin position="203"/>
        <end position="350"/>
    </location>
</feature>
<organism evidence="8 9">
    <name type="scientific">Alteromonas gilva</name>
    <dbReference type="NCBI Taxonomy" id="2987522"/>
    <lineage>
        <taxon>Bacteria</taxon>
        <taxon>Pseudomonadati</taxon>
        <taxon>Pseudomonadota</taxon>
        <taxon>Gammaproteobacteria</taxon>
        <taxon>Alteromonadales</taxon>
        <taxon>Alteromonadaceae</taxon>
        <taxon>Alteromonas/Salinimonas group</taxon>
        <taxon>Alteromonas</taxon>
    </lineage>
</organism>
<dbReference type="InterPro" id="IPR051533">
    <property type="entry name" value="WaaL-like"/>
</dbReference>
<dbReference type="GO" id="GO:0016874">
    <property type="term" value="F:ligase activity"/>
    <property type="evidence" value="ECO:0007669"/>
    <property type="project" value="UniProtKB-KW"/>
</dbReference>